<dbReference type="PANTHER" id="PTHR37816:SF2">
    <property type="entry name" value="DNA TOPOLOGY MODULATION PROTEIN FLAR-RELATED PROTEIN"/>
    <property type="match status" value="1"/>
</dbReference>
<comment type="caution">
    <text evidence="1">The sequence shown here is derived from an EMBL/GenBank/DDBJ whole genome shotgun (WGS) entry which is preliminary data.</text>
</comment>
<protein>
    <submittedName>
        <fullName evidence="1">AAA family ATPase</fullName>
    </submittedName>
</protein>
<dbReference type="Gene3D" id="3.40.50.300">
    <property type="entry name" value="P-loop containing nucleotide triphosphate hydrolases"/>
    <property type="match status" value="1"/>
</dbReference>
<dbReference type="RefSeq" id="WP_349658111.1">
    <property type="nucleotide sequence ID" value="NZ_JBEGDG010000001.1"/>
</dbReference>
<dbReference type="SUPFAM" id="SSF52540">
    <property type="entry name" value="P-loop containing nucleoside triphosphate hydrolases"/>
    <property type="match status" value="1"/>
</dbReference>
<dbReference type="PANTHER" id="PTHR37816">
    <property type="entry name" value="YALI0E33011P"/>
    <property type="match status" value="1"/>
</dbReference>
<evidence type="ECO:0000313" key="2">
    <source>
        <dbReference type="Proteomes" id="UP001478862"/>
    </source>
</evidence>
<keyword evidence="2" id="KW-1185">Reference proteome</keyword>
<gene>
    <name evidence="1" type="ORF">ABNX05_01750</name>
</gene>
<accession>A0ABV1MN79</accession>
<dbReference type="InterPro" id="IPR027417">
    <property type="entry name" value="P-loop_NTPase"/>
</dbReference>
<reference evidence="1 2" key="1">
    <citation type="submission" date="2024-06" db="EMBL/GenBank/DDBJ databases">
        <title>Lysinibacillus zambalefons sp. nov., a Novel Firmicute Isolated from the Poon Bato Zambales Hyperalkaline Spring.</title>
        <authorList>
            <person name="Aja J.A."/>
            <person name="Lazaro J.E.H."/>
            <person name="Llorin L.D."/>
            <person name="Lim K.R."/>
            <person name="Teodosio J."/>
            <person name="Dalisay D.S."/>
        </authorList>
    </citation>
    <scope>NUCLEOTIDE SEQUENCE [LARGE SCALE GENOMIC DNA]</scope>
    <source>
        <strain evidence="1 2">M3</strain>
    </source>
</reference>
<dbReference type="Pfam" id="PF13238">
    <property type="entry name" value="AAA_18"/>
    <property type="match status" value="1"/>
</dbReference>
<name>A0ABV1MN79_9BACI</name>
<organism evidence="1 2">
    <name type="scientific">Lysinibacillus zambalensis</name>
    <dbReference type="NCBI Taxonomy" id="3160866"/>
    <lineage>
        <taxon>Bacteria</taxon>
        <taxon>Bacillati</taxon>
        <taxon>Bacillota</taxon>
        <taxon>Bacilli</taxon>
        <taxon>Bacillales</taxon>
        <taxon>Bacillaceae</taxon>
        <taxon>Lysinibacillus</taxon>
    </lineage>
</organism>
<evidence type="ECO:0000313" key="1">
    <source>
        <dbReference type="EMBL" id="MEQ6353334.1"/>
    </source>
</evidence>
<proteinExistence type="predicted"/>
<dbReference type="InterPro" id="IPR052922">
    <property type="entry name" value="Cytidylate_Kinase-2"/>
</dbReference>
<dbReference type="EMBL" id="JBEGDG010000001">
    <property type="protein sequence ID" value="MEQ6353334.1"/>
    <property type="molecule type" value="Genomic_DNA"/>
</dbReference>
<dbReference type="Proteomes" id="UP001478862">
    <property type="component" value="Unassembled WGS sequence"/>
</dbReference>
<sequence>MNKEFPRKIHIIGSVGSGKTTLAKELSEKLDMYYELDNVVWIRQKSGDSRRTDQQKVDYLKNITFTNEWIIEGVHNEDWVAQSFSNADLIIFLNTNYYIRVYRIIKRFLLQKLGLEKSNYKPSFSIFIKMFKWNRHFEEIGKPNFYQRYGLYRYKLLVVQVKGRFFKKSISNK</sequence>